<evidence type="ECO:0000313" key="1">
    <source>
        <dbReference type="EMBL" id="MBM7121943.1"/>
    </source>
</evidence>
<comment type="caution">
    <text evidence="1">The sequence shown here is derived from an EMBL/GenBank/DDBJ whole genome shotgun (WGS) entry which is preliminary data.</text>
</comment>
<gene>
    <name evidence="1" type="ORF">ISP20_12335</name>
</gene>
<organism evidence="1 2">
    <name type="scientific">Dyella kyungheensis</name>
    <dbReference type="NCBI Taxonomy" id="1242174"/>
    <lineage>
        <taxon>Bacteria</taxon>
        <taxon>Pseudomonadati</taxon>
        <taxon>Pseudomonadota</taxon>
        <taxon>Gammaproteobacteria</taxon>
        <taxon>Lysobacterales</taxon>
        <taxon>Rhodanobacteraceae</taxon>
        <taxon>Dyella</taxon>
    </lineage>
</organism>
<accession>A0ABS2JV59</accession>
<dbReference type="InterPro" id="IPR021866">
    <property type="entry name" value="SpoIIAA-like"/>
</dbReference>
<dbReference type="InterPro" id="IPR038396">
    <property type="entry name" value="SpoIIAA-like_sf"/>
</dbReference>
<proteinExistence type="predicted"/>
<name>A0ABS2JV59_9GAMM</name>
<reference evidence="1 2" key="1">
    <citation type="submission" date="2020-10" db="EMBL/GenBank/DDBJ databases">
        <title>Phylogeny of dyella-like bacteria.</title>
        <authorList>
            <person name="Fu J."/>
        </authorList>
    </citation>
    <scope>NUCLEOTIDE SEQUENCE [LARGE SCALE GENOMIC DNA]</scope>
    <source>
        <strain evidence="1 2">THG-B117</strain>
    </source>
</reference>
<dbReference type="SUPFAM" id="SSF52091">
    <property type="entry name" value="SpoIIaa-like"/>
    <property type="match status" value="1"/>
</dbReference>
<dbReference type="InterPro" id="IPR036513">
    <property type="entry name" value="STAS_dom_sf"/>
</dbReference>
<dbReference type="Pfam" id="PF11964">
    <property type="entry name" value="SpoIIAA-like"/>
    <property type="match status" value="1"/>
</dbReference>
<sequence>MIEQIPGLPAGALGFRASGQVTATDYSQVLVPDIEAAFAINRKLRLLYHVGPEFTGFDPGAVWEDVQLGFRHFSGWDRAALVTDVQWLRVTAAAMGFAVPAEFKLFHNAQLDEAMAWISEPRPADEDGNK</sequence>
<dbReference type="EMBL" id="JADIKC010000005">
    <property type="protein sequence ID" value="MBM7121943.1"/>
    <property type="molecule type" value="Genomic_DNA"/>
</dbReference>
<protein>
    <submittedName>
        <fullName evidence="1">STAS/SEC14 domain-containing protein</fullName>
    </submittedName>
</protein>
<dbReference type="RefSeq" id="WP_204636393.1">
    <property type="nucleotide sequence ID" value="NZ_JADIKC010000005.1"/>
</dbReference>
<dbReference type="Gene3D" id="3.40.50.10600">
    <property type="entry name" value="SpoIIaa-like domains"/>
    <property type="match status" value="1"/>
</dbReference>
<evidence type="ECO:0000313" key="2">
    <source>
        <dbReference type="Proteomes" id="UP001430065"/>
    </source>
</evidence>
<keyword evidence="2" id="KW-1185">Reference proteome</keyword>
<dbReference type="Proteomes" id="UP001430065">
    <property type="component" value="Unassembled WGS sequence"/>
</dbReference>